<sequence>EAFDVFTAIMTQSHRRSPSHPKSKSSRPVLHRRGTSAVNLSISKLGAGSHCRVQDDEFDMAASFLNFCGPCRVLTCLFRVTRSILNTRLTLNLVPCARNKLPFPTIPSYTVAKVHHLTLNHSCRRKDSCKPLSASLPSMSNMSSFSTSNSPPTSPPLSPRTIVAPLTPTRPVPAIRIPTDIHSAKSDLDPTEWKPVILPRTSTSLVSSDAWNYLSRFHGGNETLLARRPARSTASLPAMMGAGPAVEHVHEHEHDHEHEHEHEVHGHGRMPSLTHTPSTVSSSFSSTASDELSMYAAKRPLPPRHNPFQHAGTAKGVELVMPMAEPHDLPVEVVDSDVWEDAPVSKTAPISMVRAAGPRV</sequence>
<name>A0AAD6MVQ7_9EURO</name>
<feature type="non-terminal residue" evidence="2">
    <location>
        <position position="1"/>
    </location>
</feature>
<dbReference type="InterPro" id="IPR024368">
    <property type="entry name" value="Ecl1/2/3"/>
</dbReference>
<gene>
    <name evidence="2" type="ORF">N7493_006665</name>
</gene>
<accession>A0AAD6MVQ7</accession>
<dbReference type="EMBL" id="JAQJAN010000008">
    <property type="protein sequence ID" value="KAJ5724937.1"/>
    <property type="molecule type" value="Genomic_DNA"/>
</dbReference>
<dbReference type="AlphaFoldDB" id="A0AAD6MVQ7"/>
<keyword evidence="3" id="KW-1185">Reference proteome</keyword>
<feature type="compositionally biased region" description="Basic residues" evidence="1">
    <location>
        <begin position="13"/>
        <end position="30"/>
    </location>
</feature>
<organism evidence="2 3">
    <name type="scientific">Penicillium malachiteum</name>
    <dbReference type="NCBI Taxonomy" id="1324776"/>
    <lineage>
        <taxon>Eukaryota</taxon>
        <taxon>Fungi</taxon>
        <taxon>Dikarya</taxon>
        <taxon>Ascomycota</taxon>
        <taxon>Pezizomycotina</taxon>
        <taxon>Eurotiomycetes</taxon>
        <taxon>Eurotiomycetidae</taxon>
        <taxon>Eurotiales</taxon>
        <taxon>Aspergillaceae</taxon>
        <taxon>Penicillium</taxon>
    </lineage>
</organism>
<feature type="compositionally biased region" description="Low complexity" evidence="1">
    <location>
        <begin position="274"/>
        <end position="286"/>
    </location>
</feature>
<reference evidence="2" key="1">
    <citation type="journal article" date="2023" name="IMA Fungus">
        <title>Comparative genomic study of the Penicillium genus elucidates a diverse pangenome and 15 lateral gene transfer events.</title>
        <authorList>
            <person name="Petersen C."/>
            <person name="Sorensen T."/>
            <person name="Nielsen M.R."/>
            <person name="Sondergaard T.E."/>
            <person name="Sorensen J.L."/>
            <person name="Fitzpatrick D.A."/>
            <person name="Frisvad J.C."/>
            <person name="Nielsen K.L."/>
        </authorList>
    </citation>
    <scope>NUCLEOTIDE SEQUENCE</scope>
    <source>
        <strain evidence="2">IBT 17514</strain>
    </source>
</reference>
<evidence type="ECO:0000313" key="3">
    <source>
        <dbReference type="Proteomes" id="UP001215712"/>
    </source>
</evidence>
<feature type="region of interest" description="Disordered" evidence="1">
    <location>
        <begin position="11"/>
        <end position="30"/>
    </location>
</feature>
<feature type="compositionally biased region" description="Basic and acidic residues" evidence="1">
    <location>
        <begin position="247"/>
        <end position="266"/>
    </location>
</feature>
<evidence type="ECO:0000313" key="2">
    <source>
        <dbReference type="EMBL" id="KAJ5724937.1"/>
    </source>
</evidence>
<reference evidence="2" key="2">
    <citation type="submission" date="2023-01" db="EMBL/GenBank/DDBJ databases">
        <authorList>
            <person name="Petersen C."/>
        </authorList>
    </citation>
    <scope>NUCLEOTIDE SEQUENCE</scope>
    <source>
        <strain evidence="2">IBT 17514</strain>
    </source>
</reference>
<comment type="caution">
    <text evidence="2">The sequence shown here is derived from an EMBL/GenBank/DDBJ whole genome shotgun (WGS) entry which is preliminary data.</text>
</comment>
<protein>
    <submittedName>
        <fullName evidence="2">Uncharacterized protein</fullName>
    </submittedName>
</protein>
<dbReference type="Proteomes" id="UP001215712">
    <property type="component" value="Unassembled WGS sequence"/>
</dbReference>
<evidence type="ECO:0000256" key="1">
    <source>
        <dbReference type="SAM" id="MobiDB-lite"/>
    </source>
</evidence>
<dbReference type="Pfam" id="PF12855">
    <property type="entry name" value="Ecl1"/>
    <property type="match status" value="1"/>
</dbReference>
<proteinExistence type="predicted"/>
<feature type="region of interest" description="Disordered" evidence="1">
    <location>
        <begin position="247"/>
        <end position="286"/>
    </location>
</feature>